<evidence type="ECO:0000313" key="2">
    <source>
        <dbReference type="EMBL" id="MBB6050518.1"/>
    </source>
</evidence>
<reference evidence="2 3" key="1">
    <citation type="submission" date="2020-08" db="EMBL/GenBank/DDBJ databases">
        <title>Genomic Encyclopedia of Type Strains, Phase IV (KMG-IV): sequencing the most valuable type-strain genomes for metagenomic binning, comparative biology and taxonomic classification.</title>
        <authorList>
            <person name="Goeker M."/>
        </authorList>
    </citation>
    <scope>NUCLEOTIDE SEQUENCE [LARGE SCALE GENOMIC DNA]</scope>
    <source>
        <strain evidence="2 3">DSM 23562</strain>
    </source>
</reference>
<dbReference type="EMBL" id="JACHGW010000002">
    <property type="protein sequence ID" value="MBB6050518.1"/>
    <property type="molecule type" value="Genomic_DNA"/>
</dbReference>
<accession>A0A7W9SR63</accession>
<sequence>MSYQNKPNHIEPFTEDAEERYAQVRTHQVQLFVSGNPRQQQSATEWLVDYLSELNLEKYRRNKFFAKFRMALSTREEKALNLAIELFPDLQSQPREATVVALGNAAAQHPCLWELLCIGVQRYTFSADCFYLATDAIRHTILHWDTPTTVVHLKQALKPIDTAVDDLTGQAVLTLISGLSPHPALRQLLPELKALERHSALKEAASTLRTQVASLPRGDFPIPTQAQENNEKDLPLPASNKDKDA</sequence>
<dbReference type="Proteomes" id="UP000520814">
    <property type="component" value="Unassembled WGS sequence"/>
</dbReference>
<dbReference type="RefSeq" id="WP_184195624.1">
    <property type="nucleotide sequence ID" value="NZ_JACHGW010000002.1"/>
</dbReference>
<evidence type="ECO:0000256" key="1">
    <source>
        <dbReference type="SAM" id="MobiDB-lite"/>
    </source>
</evidence>
<feature type="region of interest" description="Disordered" evidence="1">
    <location>
        <begin position="215"/>
        <end position="245"/>
    </location>
</feature>
<gene>
    <name evidence="2" type="ORF">HNQ39_002309</name>
</gene>
<protein>
    <submittedName>
        <fullName evidence="2">Uncharacterized protein</fullName>
    </submittedName>
</protein>
<keyword evidence="3" id="KW-1185">Reference proteome</keyword>
<name>A0A7W9SR63_ARMRO</name>
<feature type="compositionally biased region" description="Basic and acidic residues" evidence="1">
    <location>
        <begin position="229"/>
        <end position="245"/>
    </location>
</feature>
<proteinExistence type="predicted"/>
<organism evidence="2 3">
    <name type="scientific">Armatimonas rosea</name>
    <dbReference type="NCBI Taxonomy" id="685828"/>
    <lineage>
        <taxon>Bacteria</taxon>
        <taxon>Bacillati</taxon>
        <taxon>Armatimonadota</taxon>
        <taxon>Armatimonadia</taxon>
        <taxon>Armatimonadales</taxon>
        <taxon>Armatimonadaceae</taxon>
        <taxon>Armatimonas</taxon>
    </lineage>
</organism>
<evidence type="ECO:0000313" key="3">
    <source>
        <dbReference type="Proteomes" id="UP000520814"/>
    </source>
</evidence>
<dbReference type="AlphaFoldDB" id="A0A7W9SR63"/>
<comment type="caution">
    <text evidence="2">The sequence shown here is derived from an EMBL/GenBank/DDBJ whole genome shotgun (WGS) entry which is preliminary data.</text>
</comment>